<dbReference type="SUPFAM" id="SSF103378">
    <property type="entry name" value="2-methylcitrate dehydratase PrpD"/>
    <property type="match status" value="1"/>
</dbReference>
<evidence type="ECO:0000259" key="2">
    <source>
        <dbReference type="Pfam" id="PF03972"/>
    </source>
</evidence>
<gene>
    <name evidence="4" type="ORF">ACFPYI_12300</name>
</gene>
<dbReference type="RefSeq" id="WP_247415137.1">
    <property type="nucleotide sequence ID" value="NZ_JALLGW010000001.1"/>
</dbReference>
<dbReference type="InterPro" id="IPR042188">
    <property type="entry name" value="MmgE/PrpD_sf_2"/>
</dbReference>
<dbReference type="Pfam" id="PF03972">
    <property type="entry name" value="MmgE_PrpD_N"/>
    <property type="match status" value="1"/>
</dbReference>
<dbReference type="InterPro" id="IPR045336">
    <property type="entry name" value="MmgE_PrpD_N"/>
</dbReference>
<sequence length="448" mass="46328">MSAETELATFAATLSFDDVLEPVRSHARLVVADTVAAMVGGSTDPDVRGFVDGACERTPGSATVVGHDATTSRYLAAFAGGASGTVLELDEGHKYAAGHPAIHVLPALLADWEVDDGSGDDLLVSFVAGYEAAARAGRACQPLAEGYHPHGVWGPVGAAVGVAVNRGYDAATVEQAARIAAKDAQHTLMAAATEGATVRQAFAGGANLSGLLAADLAAAGFSGVDDGIARHLDLAVEGTVDRDALGADLGERWEVTQGYFKRHAACRYTHPTIDAVDALLESGLDPATVDGVRVETYPAAAALTETRPSSALQAKFSVPFAVATRLVHGTSGKPAFVADAIDEPTLALADRVEVVATDEMRDRLPDQRSARVTVTTTDGSTRSEKVVHAAGGAERPYEESVVREKFTDLVGPVLGTDSANDLWAATREGPADSTTLFELLRSGDGELG</sequence>
<dbReference type="EMBL" id="JBHSQH010000001">
    <property type="protein sequence ID" value="MFC5972112.1"/>
    <property type="molecule type" value="Genomic_DNA"/>
</dbReference>
<protein>
    <submittedName>
        <fullName evidence="4">MmgE/PrpD family protein</fullName>
    </submittedName>
</protein>
<dbReference type="InterPro" id="IPR005656">
    <property type="entry name" value="MmgE_PrpD"/>
</dbReference>
<dbReference type="InterPro" id="IPR042183">
    <property type="entry name" value="MmgE/PrpD_sf_1"/>
</dbReference>
<dbReference type="Proteomes" id="UP001596099">
    <property type="component" value="Unassembled WGS sequence"/>
</dbReference>
<evidence type="ECO:0000259" key="3">
    <source>
        <dbReference type="Pfam" id="PF19305"/>
    </source>
</evidence>
<keyword evidence="5" id="KW-1185">Reference proteome</keyword>
<feature type="domain" description="MmgE/PrpD N-terminal" evidence="2">
    <location>
        <begin position="6"/>
        <end position="226"/>
    </location>
</feature>
<evidence type="ECO:0000313" key="4">
    <source>
        <dbReference type="EMBL" id="MFC5972112.1"/>
    </source>
</evidence>
<dbReference type="Pfam" id="PF19305">
    <property type="entry name" value="MmgE_PrpD_C"/>
    <property type="match status" value="1"/>
</dbReference>
<evidence type="ECO:0000313" key="5">
    <source>
        <dbReference type="Proteomes" id="UP001596099"/>
    </source>
</evidence>
<evidence type="ECO:0000256" key="1">
    <source>
        <dbReference type="ARBA" id="ARBA00006174"/>
    </source>
</evidence>
<name>A0ABD5RN81_9EURY</name>
<reference evidence="4 5" key="1">
    <citation type="journal article" date="2019" name="Int. J. Syst. Evol. Microbiol.">
        <title>The Global Catalogue of Microorganisms (GCM) 10K type strain sequencing project: providing services to taxonomists for standard genome sequencing and annotation.</title>
        <authorList>
            <consortium name="The Broad Institute Genomics Platform"/>
            <consortium name="The Broad Institute Genome Sequencing Center for Infectious Disease"/>
            <person name="Wu L."/>
            <person name="Ma J."/>
        </authorList>
    </citation>
    <scope>NUCLEOTIDE SEQUENCE [LARGE SCALE GENOMIC DNA]</scope>
    <source>
        <strain evidence="4 5">CGMCC 1.12543</strain>
    </source>
</reference>
<dbReference type="Gene3D" id="1.10.4100.10">
    <property type="entry name" value="2-methylcitrate dehydratase PrpD"/>
    <property type="match status" value="1"/>
</dbReference>
<proteinExistence type="inferred from homology"/>
<dbReference type="InterPro" id="IPR045337">
    <property type="entry name" value="MmgE_PrpD_C"/>
</dbReference>
<organism evidence="4 5">
    <name type="scientific">Halomarina salina</name>
    <dbReference type="NCBI Taxonomy" id="1872699"/>
    <lineage>
        <taxon>Archaea</taxon>
        <taxon>Methanobacteriati</taxon>
        <taxon>Methanobacteriota</taxon>
        <taxon>Stenosarchaea group</taxon>
        <taxon>Halobacteria</taxon>
        <taxon>Halobacteriales</taxon>
        <taxon>Natronomonadaceae</taxon>
        <taxon>Halomarina</taxon>
    </lineage>
</organism>
<dbReference type="Gene3D" id="3.30.1330.120">
    <property type="entry name" value="2-methylcitrate dehydratase PrpD"/>
    <property type="match status" value="1"/>
</dbReference>
<dbReference type="AlphaFoldDB" id="A0ABD5RN81"/>
<dbReference type="PANTHER" id="PTHR16943:SF8">
    <property type="entry name" value="2-METHYLCITRATE DEHYDRATASE"/>
    <property type="match status" value="1"/>
</dbReference>
<dbReference type="InterPro" id="IPR036148">
    <property type="entry name" value="MmgE/PrpD_sf"/>
</dbReference>
<dbReference type="PANTHER" id="PTHR16943">
    <property type="entry name" value="2-METHYLCITRATE DEHYDRATASE-RELATED"/>
    <property type="match status" value="1"/>
</dbReference>
<comment type="similarity">
    <text evidence="1">Belongs to the PrpD family.</text>
</comment>
<comment type="caution">
    <text evidence="4">The sequence shown here is derived from an EMBL/GenBank/DDBJ whole genome shotgun (WGS) entry which is preliminary data.</text>
</comment>
<accession>A0ABD5RN81</accession>
<feature type="domain" description="MmgE/PrpD C-terminal" evidence="3">
    <location>
        <begin position="263"/>
        <end position="420"/>
    </location>
</feature>